<organism evidence="1 2">
    <name type="scientific">Novosphingobium capsulatum</name>
    <dbReference type="NCBI Taxonomy" id="13688"/>
    <lineage>
        <taxon>Bacteria</taxon>
        <taxon>Pseudomonadati</taxon>
        <taxon>Pseudomonadota</taxon>
        <taxon>Alphaproteobacteria</taxon>
        <taxon>Sphingomonadales</taxon>
        <taxon>Sphingomonadaceae</taxon>
        <taxon>Novosphingobium</taxon>
    </lineage>
</organism>
<sequence>MIAAFLAPLWPILRNNWRALVGWGCVVVLILYARHEHARADKEAAQVAIWRDAEHNWRRAYTIQRNSFDVLHSALQEQNAAVQRLKADGDARVQAGKDALAQTAPEVQALRDAAAKMRAVPQTSATGCHTNDAVMALKEQI</sequence>
<dbReference type="Proteomes" id="UP001184150">
    <property type="component" value="Unassembled WGS sequence"/>
</dbReference>
<proteinExistence type="predicted"/>
<name>A0ABU1MME0_9SPHN</name>
<dbReference type="EMBL" id="JAVDRD010000005">
    <property type="protein sequence ID" value="MDR6511437.1"/>
    <property type="molecule type" value="Genomic_DNA"/>
</dbReference>
<reference evidence="1 2" key="1">
    <citation type="submission" date="2023-07" db="EMBL/GenBank/DDBJ databases">
        <title>Sorghum-associated microbial communities from plants grown in Nebraska, USA.</title>
        <authorList>
            <person name="Schachtman D."/>
        </authorList>
    </citation>
    <scope>NUCLEOTIDE SEQUENCE [LARGE SCALE GENOMIC DNA]</scope>
    <source>
        <strain evidence="1 2">DS1027</strain>
    </source>
</reference>
<evidence type="ECO:0000313" key="1">
    <source>
        <dbReference type="EMBL" id="MDR6511437.1"/>
    </source>
</evidence>
<comment type="caution">
    <text evidence="1">The sequence shown here is derived from an EMBL/GenBank/DDBJ whole genome shotgun (WGS) entry which is preliminary data.</text>
</comment>
<evidence type="ECO:0008006" key="3">
    <source>
        <dbReference type="Google" id="ProtNLM"/>
    </source>
</evidence>
<gene>
    <name evidence="1" type="ORF">J2792_002309</name>
</gene>
<evidence type="ECO:0000313" key="2">
    <source>
        <dbReference type="Proteomes" id="UP001184150"/>
    </source>
</evidence>
<protein>
    <recommendedName>
        <fullName evidence="3">Bacteriophage Rz lysis protein</fullName>
    </recommendedName>
</protein>
<dbReference type="RefSeq" id="WP_309805304.1">
    <property type="nucleotide sequence ID" value="NZ_JAVDRD010000005.1"/>
</dbReference>
<keyword evidence="2" id="KW-1185">Reference proteome</keyword>
<accession>A0ABU1MME0</accession>